<dbReference type="RefSeq" id="WP_114581747.1">
    <property type="nucleotide sequence ID" value="NZ_QPMH01000006.1"/>
</dbReference>
<name>A0A369TA90_9PROT</name>
<evidence type="ECO:0000313" key="5">
    <source>
        <dbReference type="EMBL" id="RDD62233.1"/>
    </source>
</evidence>
<evidence type="ECO:0000256" key="2">
    <source>
        <dbReference type="SAM" id="MobiDB-lite"/>
    </source>
</evidence>
<dbReference type="PANTHER" id="PTHR35038">
    <property type="entry name" value="DISSIMILATORY SULFITE REDUCTASE SIRA"/>
    <property type="match status" value="1"/>
</dbReference>
<dbReference type="Pfam" id="PF13435">
    <property type="entry name" value="Cytochrome_C554"/>
    <property type="match status" value="1"/>
</dbReference>
<sequence length="709" mass="77476">MRQGDILGRFLALAFCLSAFGLSVEASDAVAAPPSEPGGLQLAADDDLLSQSDEGAASGGGEDSLLSGAEEESDESLLSGAEDSEDNLLSDDPTGGDEGGGDLLGGGNGGGDDNLLSDDLLDGEEDGGEGGTKTAEEDTEAEKTAFEMHKAAFENAGERYPSANECATCHPRQYRQWSVSQHAYAQLSPVYMAMQMAINAKTAGTNGDFCIRCHNQVGMNLGESVYTSNLDRHPTSREGITCVVCHRINKPYGKVSGRLPLQEGDLFSPVYGPEGGEELERVLSKPTKYRVVTDREEAGRGIHKEAKKFFQLTKPGFCGTCHDVTLLNGFRLEEAFAEYQQTEASKEGVTCQDCHMGKEQGVASGYDRGPAAVVGGEPTRERKLTNHYFAGPDYPIIHPGIFPHNVEAAKFKTLREWLKFDYKAGWGTDAFEDSISLDHEFPDAWFSIDDRYDAREILDEQFERLEWARQQRLEVLRNGFEMSDIRVVEAGVNGLSFEVDVRNPTNGHAVPTGFDAERLIFLQVEVRNADGKLVYVSGDRDPNGDVRDSHSLYVHNGDAPLDEDLFSLQTRFVVRLERGGEREEVLSLNHSFSPQPFVRPETRATTLYGRPRSARKHKMTIEPLGERTAEYDVAGSELAGEGPYSINVKLMAQMVPVNLIAAIQGVGFDYGMSPKQIAERVVKGAETLYEKQVTVDLKTGIAQQANAAQ</sequence>
<reference evidence="5 6" key="1">
    <citation type="submission" date="2018-07" db="EMBL/GenBank/DDBJ databases">
        <title>Venubactetium sediminum gen. nov., sp. nov., isolated from a marine solar saltern.</title>
        <authorList>
            <person name="Wang S."/>
        </authorList>
    </citation>
    <scope>NUCLEOTIDE SEQUENCE [LARGE SCALE GENOMIC DNA]</scope>
    <source>
        <strain evidence="5 6">WD2A32</strain>
    </source>
</reference>
<proteinExistence type="predicted"/>
<evidence type="ECO:0000313" key="6">
    <source>
        <dbReference type="Proteomes" id="UP000253941"/>
    </source>
</evidence>
<comment type="caution">
    <text evidence="5">The sequence shown here is derived from an EMBL/GenBank/DDBJ whole genome shotgun (WGS) entry which is preliminary data.</text>
</comment>
<dbReference type="Proteomes" id="UP000253941">
    <property type="component" value="Unassembled WGS sequence"/>
</dbReference>
<dbReference type="InterPro" id="IPR023155">
    <property type="entry name" value="Cyt_c-552/4"/>
</dbReference>
<feature type="signal peptide" evidence="3">
    <location>
        <begin position="1"/>
        <end position="26"/>
    </location>
</feature>
<gene>
    <name evidence="5" type="ORF">DRB17_08350</name>
</gene>
<protein>
    <recommendedName>
        <fullName evidence="4">Cytochrome c-552/4 domain-containing protein</fullName>
    </recommendedName>
</protein>
<keyword evidence="6" id="KW-1185">Reference proteome</keyword>
<accession>A0A369TA90</accession>
<feature type="domain" description="Cytochrome c-552/4" evidence="4">
    <location>
        <begin position="165"/>
        <end position="246"/>
    </location>
</feature>
<dbReference type="InterPro" id="IPR051829">
    <property type="entry name" value="Multiheme_Cytochr_ET"/>
</dbReference>
<dbReference type="InterPro" id="IPR036280">
    <property type="entry name" value="Multihaem_cyt_sf"/>
</dbReference>
<feature type="region of interest" description="Disordered" evidence="2">
    <location>
        <begin position="30"/>
        <end position="141"/>
    </location>
</feature>
<organism evidence="5 6">
    <name type="scientific">Ferruginivarius sediminum</name>
    <dbReference type="NCBI Taxonomy" id="2661937"/>
    <lineage>
        <taxon>Bacteria</taxon>
        <taxon>Pseudomonadati</taxon>
        <taxon>Pseudomonadota</taxon>
        <taxon>Alphaproteobacteria</taxon>
        <taxon>Rhodospirillales</taxon>
        <taxon>Rhodospirillaceae</taxon>
        <taxon>Ferruginivarius</taxon>
    </lineage>
</organism>
<evidence type="ECO:0000256" key="3">
    <source>
        <dbReference type="SAM" id="SignalP"/>
    </source>
</evidence>
<dbReference type="SUPFAM" id="SSF48695">
    <property type="entry name" value="Multiheme cytochromes"/>
    <property type="match status" value="1"/>
</dbReference>
<keyword evidence="1 3" id="KW-0732">Signal</keyword>
<feature type="chain" id="PRO_5016868255" description="Cytochrome c-552/4 domain-containing protein" evidence="3">
    <location>
        <begin position="27"/>
        <end position="709"/>
    </location>
</feature>
<feature type="compositionally biased region" description="Gly residues" evidence="2">
    <location>
        <begin position="96"/>
        <end position="112"/>
    </location>
</feature>
<feature type="compositionally biased region" description="Acidic residues" evidence="2">
    <location>
        <begin position="115"/>
        <end position="128"/>
    </location>
</feature>
<evidence type="ECO:0000259" key="4">
    <source>
        <dbReference type="Pfam" id="PF13435"/>
    </source>
</evidence>
<evidence type="ECO:0000256" key="1">
    <source>
        <dbReference type="ARBA" id="ARBA00022729"/>
    </source>
</evidence>
<dbReference type="EMBL" id="QPMH01000006">
    <property type="protein sequence ID" value="RDD62233.1"/>
    <property type="molecule type" value="Genomic_DNA"/>
</dbReference>
<dbReference type="AlphaFoldDB" id="A0A369TA90"/>
<dbReference type="Gene3D" id="1.10.1130.10">
    <property type="entry name" value="Flavocytochrome C3, Chain A"/>
    <property type="match status" value="1"/>
</dbReference>